<keyword evidence="3" id="KW-1185">Reference proteome</keyword>
<evidence type="ECO:0000313" key="2">
    <source>
        <dbReference type="EMBL" id="BDG09133.1"/>
    </source>
</evidence>
<organism evidence="2 3">
    <name type="scientific">Anaeromyxobacter paludicola</name>
    <dbReference type="NCBI Taxonomy" id="2918171"/>
    <lineage>
        <taxon>Bacteria</taxon>
        <taxon>Pseudomonadati</taxon>
        <taxon>Myxococcota</taxon>
        <taxon>Myxococcia</taxon>
        <taxon>Myxococcales</taxon>
        <taxon>Cystobacterineae</taxon>
        <taxon>Anaeromyxobacteraceae</taxon>
        <taxon>Anaeromyxobacter</taxon>
    </lineage>
</organism>
<evidence type="ECO:0000313" key="3">
    <source>
        <dbReference type="Proteomes" id="UP001162734"/>
    </source>
</evidence>
<reference evidence="3" key="1">
    <citation type="journal article" date="2022" name="Int. J. Syst. Evol. Microbiol.">
        <title>Anaeromyxobacter oryzae sp. nov., Anaeromyxobacter diazotrophicus sp. nov. and Anaeromyxobacter paludicola sp. nov., isolated from paddy soils.</title>
        <authorList>
            <person name="Itoh H."/>
            <person name="Xu Z."/>
            <person name="Mise K."/>
            <person name="Masuda Y."/>
            <person name="Ushijima N."/>
            <person name="Hayakawa C."/>
            <person name="Shiratori Y."/>
            <person name="Senoo K."/>
        </authorList>
    </citation>
    <scope>NUCLEOTIDE SEQUENCE [LARGE SCALE GENOMIC DNA]</scope>
    <source>
        <strain evidence="3">Red630</strain>
    </source>
</reference>
<dbReference type="EMBL" id="AP025592">
    <property type="protein sequence ID" value="BDG09133.1"/>
    <property type="molecule type" value="Genomic_DNA"/>
</dbReference>
<gene>
    <name evidence="2" type="ORF">AMPC_22460</name>
</gene>
<evidence type="ECO:0008006" key="4">
    <source>
        <dbReference type="Google" id="ProtNLM"/>
    </source>
</evidence>
<evidence type="ECO:0000256" key="1">
    <source>
        <dbReference type="SAM" id="SignalP"/>
    </source>
</evidence>
<proteinExistence type="predicted"/>
<name>A0ABM7XB96_9BACT</name>
<dbReference type="Proteomes" id="UP001162734">
    <property type="component" value="Chromosome"/>
</dbReference>
<sequence length="180" mass="19033">MRAWPTALLLLAACGGAPAPAISSGASQPLTVEVDSAVGPDWLRQPDLPERTLSAASVAAQRWGGADLRDWTVRFVSRIDACGAAEAGQASGCTRHDQRTIELAVDAASPCVEGTALLHEVGHVAIPDDPDHRDPRWSSPAFWVDLLGAVQAQEAPGATACDEALSVWRIWWKAREAPAP</sequence>
<dbReference type="RefSeq" id="WP_248340811.1">
    <property type="nucleotide sequence ID" value="NZ_AP025592.1"/>
</dbReference>
<feature type="signal peptide" evidence="1">
    <location>
        <begin position="1"/>
        <end position="21"/>
    </location>
</feature>
<accession>A0ABM7XB96</accession>
<protein>
    <recommendedName>
        <fullName evidence="4">Lipoprotein</fullName>
    </recommendedName>
</protein>
<keyword evidence="1" id="KW-0732">Signal</keyword>
<feature type="chain" id="PRO_5045629082" description="Lipoprotein" evidence="1">
    <location>
        <begin position="22"/>
        <end position="180"/>
    </location>
</feature>